<dbReference type="GO" id="GO:0008234">
    <property type="term" value="F:cysteine-type peptidase activity"/>
    <property type="evidence" value="ECO:0007669"/>
    <property type="project" value="InterPro"/>
</dbReference>
<dbReference type="EMBL" id="JAJFAZ020000002">
    <property type="protein sequence ID" value="KAI5343779.1"/>
    <property type="molecule type" value="Genomic_DNA"/>
</dbReference>
<accession>A0AAD4ZFB8</accession>
<dbReference type="AlphaFoldDB" id="A0AAD4ZFB8"/>
<dbReference type="SUPFAM" id="SSF54001">
    <property type="entry name" value="Cysteine proteinases"/>
    <property type="match status" value="1"/>
</dbReference>
<gene>
    <name evidence="5" type="ORF">L3X38_011655</name>
</gene>
<evidence type="ECO:0000313" key="6">
    <source>
        <dbReference type="Proteomes" id="UP001054821"/>
    </source>
</evidence>
<proteinExistence type="inferred from homology"/>
<keyword evidence="6" id="KW-1185">Reference proteome</keyword>
<dbReference type="Proteomes" id="UP001054821">
    <property type="component" value="Chromosome 2"/>
</dbReference>
<dbReference type="GO" id="GO:0006508">
    <property type="term" value="P:proteolysis"/>
    <property type="evidence" value="ECO:0007669"/>
    <property type="project" value="UniProtKB-KW"/>
</dbReference>
<dbReference type="InterPro" id="IPR038765">
    <property type="entry name" value="Papain-like_cys_pep_sf"/>
</dbReference>
<comment type="caution">
    <text evidence="5">The sequence shown here is derived from an EMBL/GenBank/DDBJ whole genome shotgun (WGS) entry which is preliminary data.</text>
</comment>
<evidence type="ECO:0000313" key="5">
    <source>
        <dbReference type="EMBL" id="KAI5343779.1"/>
    </source>
</evidence>
<feature type="domain" description="Ubiquitin-like protease family profile" evidence="4">
    <location>
        <begin position="381"/>
        <end position="502"/>
    </location>
</feature>
<dbReference type="Pfam" id="PF02902">
    <property type="entry name" value="Peptidase_C48"/>
    <property type="match status" value="1"/>
</dbReference>
<dbReference type="Gene3D" id="3.40.395.10">
    <property type="entry name" value="Adenoviral Proteinase, Chain A"/>
    <property type="match status" value="1"/>
</dbReference>
<evidence type="ECO:0000256" key="1">
    <source>
        <dbReference type="ARBA" id="ARBA00005234"/>
    </source>
</evidence>
<evidence type="ECO:0000259" key="4">
    <source>
        <dbReference type="Pfam" id="PF02902"/>
    </source>
</evidence>
<evidence type="ECO:0000256" key="3">
    <source>
        <dbReference type="ARBA" id="ARBA00022801"/>
    </source>
</evidence>
<sequence>MFSSSNQIWAYEVFPALATLHLVVHEENAYIPRILHWRSNTSGRFHELMSQVFENHEVDVQLLQPTVIDKHTSASVEEKDNDIDEIATLSSSSKGKAPSTELRTLKRDFQRTKDELANVASSNRALRNRVHALEEILEIEELKKRNGGLNEGREGHEELGSPHMNEGGDNDMPLLHEYVSPPTAPAAMKAQVPGDGAEPFAAIVVEPFAAIVVEEAEMAASVPHIQVHEATKHAESEKLPTPEDVAGCNKICKRLLFLLEDWKITDSMPSGGPMNPPRIPKVSVAGDEEGSASVEKQDVEAKGCRKKRPAQTLLSPFTNPLRKKRTTTVSDVAETPPCFDPTKPLPIEDVKAVIEFCTAWKKDIRSGFFTFEIQSSCYCRSHWIAIEIDFVRHTATVYDTYIAFTSTWKLVKYLHPISDTLARVLNEMHFYDASEVQEVKQKGMKMSTFMPFTVCRIGDVPQQRDGTPYGILTFKFIEYLSAGISLDKIDPLKIKYYRLKLAIEGLKGQAYI</sequence>
<reference evidence="5 6" key="1">
    <citation type="journal article" date="2022" name="G3 (Bethesda)">
        <title>Whole-genome sequence and methylome profiling of the almond [Prunus dulcis (Mill.) D.A. Webb] cultivar 'Nonpareil'.</title>
        <authorList>
            <person name="D'Amico-Willman K.M."/>
            <person name="Ouma W.Z."/>
            <person name="Meulia T."/>
            <person name="Sideli G.M."/>
            <person name="Gradziel T.M."/>
            <person name="Fresnedo-Ramirez J."/>
        </authorList>
    </citation>
    <scope>NUCLEOTIDE SEQUENCE [LARGE SCALE GENOMIC DNA]</scope>
    <source>
        <strain evidence="5">Clone GOH B32 T37-40</strain>
    </source>
</reference>
<evidence type="ECO:0000256" key="2">
    <source>
        <dbReference type="ARBA" id="ARBA00022670"/>
    </source>
</evidence>
<comment type="similarity">
    <text evidence="1">Belongs to the peptidase C48 family.</text>
</comment>
<keyword evidence="3" id="KW-0378">Hydrolase</keyword>
<dbReference type="InterPro" id="IPR003653">
    <property type="entry name" value="Peptidase_C48_C"/>
</dbReference>
<organism evidence="5 6">
    <name type="scientific">Prunus dulcis</name>
    <name type="common">Almond</name>
    <name type="synonym">Amygdalus dulcis</name>
    <dbReference type="NCBI Taxonomy" id="3755"/>
    <lineage>
        <taxon>Eukaryota</taxon>
        <taxon>Viridiplantae</taxon>
        <taxon>Streptophyta</taxon>
        <taxon>Embryophyta</taxon>
        <taxon>Tracheophyta</taxon>
        <taxon>Spermatophyta</taxon>
        <taxon>Magnoliopsida</taxon>
        <taxon>eudicotyledons</taxon>
        <taxon>Gunneridae</taxon>
        <taxon>Pentapetalae</taxon>
        <taxon>rosids</taxon>
        <taxon>fabids</taxon>
        <taxon>Rosales</taxon>
        <taxon>Rosaceae</taxon>
        <taxon>Amygdaloideae</taxon>
        <taxon>Amygdaleae</taxon>
        <taxon>Prunus</taxon>
    </lineage>
</organism>
<name>A0AAD4ZFB8_PRUDU</name>
<protein>
    <recommendedName>
        <fullName evidence="4">Ubiquitin-like protease family profile domain-containing protein</fullName>
    </recommendedName>
</protein>
<keyword evidence="2" id="KW-0645">Protease</keyword>